<dbReference type="HOGENOM" id="CLU_3038170_0_0_1"/>
<name>F8NXQ7_SERL9</name>
<dbReference type="RefSeq" id="XP_007318748.1">
    <property type="nucleotide sequence ID" value="XM_007318686.1"/>
</dbReference>
<proteinExistence type="predicted"/>
<dbReference type="AlphaFoldDB" id="F8NXQ7"/>
<accession>F8NXQ7</accession>
<dbReference type="EMBL" id="GL945434">
    <property type="protein sequence ID" value="EGO24729.1"/>
    <property type="molecule type" value="Genomic_DNA"/>
</dbReference>
<dbReference type="GeneID" id="18811437"/>
<dbReference type="Proteomes" id="UP000008064">
    <property type="component" value="Unassembled WGS sequence"/>
</dbReference>
<organism>
    <name type="scientific">Serpula lacrymans var. lacrymans (strain S7.9)</name>
    <name type="common">Dry rot fungus</name>
    <dbReference type="NCBI Taxonomy" id="578457"/>
    <lineage>
        <taxon>Eukaryota</taxon>
        <taxon>Fungi</taxon>
        <taxon>Dikarya</taxon>
        <taxon>Basidiomycota</taxon>
        <taxon>Agaricomycotina</taxon>
        <taxon>Agaricomycetes</taxon>
        <taxon>Agaricomycetidae</taxon>
        <taxon>Boletales</taxon>
        <taxon>Coniophorineae</taxon>
        <taxon>Serpulaceae</taxon>
        <taxon>Serpula</taxon>
    </lineage>
</organism>
<evidence type="ECO:0000313" key="1">
    <source>
        <dbReference type="EMBL" id="EGO24729.1"/>
    </source>
</evidence>
<feature type="non-terminal residue" evidence="1">
    <location>
        <position position="55"/>
    </location>
</feature>
<reference evidence="1" key="1">
    <citation type="submission" date="2011-04" db="EMBL/GenBank/DDBJ databases">
        <title>Evolution of plant cell wall degrading machinery underlies the functional diversity of forest fungi.</title>
        <authorList>
            <consortium name="US DOE Joint Genome Institute (JGI-PGF)"/>
            <person name="Eastwood D.C."/>
            <person name="Floudas D."/>
            <person name="Binder M."/>
            <person name="Majcherczyk A."/>
            <person name="Schneider P."/>
            <person name="Aerts A."/>
            <person name="Asiegbu F.O."/>
            <person name="Baker S.E."/>
            <person name="Barry K."/>
            <person name="Bendiksby M."/>
            <person name="Blumentritt M."/>
            <person name="Coutinho P.M."/>
            <person name="Cullen D."/>
            <person name="Cullen D."/>
            <person name="Gathman A."/>
            <person name="Goodell B."/>
            <person name="Henrissat B."/>
            <person name="Ihrmark K."/>
            <person name="Kauserud H."/>
            <person name="Kohler A."/>
            <person name="LaButti K."/>
            <person name="Lapidus A."/>
            <person name="Lavin J.L."/>
            <person name="Lee Y.-H."/>
            <person name="Lindquist E."/>
            <person name="Lilly W."/>
            <person name="Lucas S."/>
            <person name="Morin E."/>
            <person name="Murat C."/>
            <person name="Oguiza J.A."/>
            <person name="Park J."/>
            <person name="Pisabarro A.G."/>
            <person name="Riley R."/>
            <person name="Rosling A."/>
            <person name="Salamov A."/>
            <person name="Schmidt O."/>
            <person name="Schmutz J."/>
            <person name="Skrede I."/>
            <person name="Stenlid J."/>
            <person name="Wiebenga A."/>
            <person name="Xie X."/>
            <person name="Kues U."/>
            <person name="Hibbett D.S."/>
            <person name="Hoffmeister D."/>
            <person name="Hogberg N."/>
            <person name="Martin F."/>
            <person name="Grigoriev I.V."/>
            <person name="Watkinson S.C."/>
        </authorList>
    </citation>
    <scope>NUCLEOTIDE SEQUENCE</scope>
    <source>
        <strain evidence="1">S7.9</strain>
    </source>
</reference>
<dbReference type="OrthoDB" id="655540at2759"/>
<protein>
    <submittedName>
        <fullName evidence="1">Uncharacterized protein</fullName>
    </submittedName>
</protein>
<gene>
    <name evidence="1" type="ORF">SERLADRAFT_390439</name>
</gene>
<dbReference type="KEGG" id="sla:SERLADRAFT_390439"/>
<sequence length="55" mass="5954">MTSAPDQSSFVYGSASSTTSVRDAIAAWRRSQYFATSNIPSTSDLSDDHVDEEAH</sequence>